<feature type="transmembrane region" description="Helical" evidence="10">
    <location>
        <begin position="34"/>
        <end position="51"/>
    </location>
</feature>
<dbReference type="GO" id="GO:0005886">
    <property type="term" value="C:plasma membrane"/>
    <property type="evidence" value="ECO:0007669"/>
    <property type="project" value="UniProtKB-SubCell"/>
</dbReference>
<dbReference type="PIRSF" id="PIRSF006603">
    <property type="entry name" value="DinF"/>
    <property type="match status" value="1"/>
</dbReference>
<keyword evidence="4" id="KW-1003">Cell membrane</keyword>
<keyword evidence="5 10" id="KW-0812">Transmembrane</keyword>
<evidence type="ECO:0000313" key="11">
    <source>
        <dbReference type="EMBL" id="SEK47996.1"/>
    </source>
</evidence>
<evidence type="ECO:0000256" key="3">
    <source>
        <dbReference type="ARBA" id="ARBA00022449"/>
    </source>
</evidence>
<feature type="transmembrane region" description="Helical" evidence="10">
    <location>
        <begin position="368"/>
        <end position="390"/>
    </location>
</feature>
<feature type="transmembrane region" description="Helical" evidence="10">
    <location>
        <begin position="103"/>
        <end position="122"/>
    </location>
</feature>
<dbReference type="GO" id="GO:0015297">
    <property type="term" value="F:antiporter activity"/>
    <property type="evidence" value="ECO:0007669"/>
    <property type="project" value="UniProtKB-KW"/>
</dbReference>
<evidence type="ECO:0000256" key="4">
    <source>
        <dbReference type="ARBA" id="ARBA00022475"/>
    </source>
</evidence>
<dbReference type="EMBL" id="FOAD01000001">
    <property type="protein sequence ID" value="SEK47996.1"/>
    <property type="molecule type" value="Genomic_DNA"/>
</dbReference>
<dbReference type="CDD" id="cd13137">
    <property type="entry name" value="MATE_NorM_like"/>
    <property type="match status" value="1"/>
</dbReference>
<organism evidence="11 12">
    <name type="scientific">Haloferax larsenii</name>
    <dbReference type="NCBI Taxonomy" id="302484"/>
    <lineage>
        <taxon>Archaea</taxon>
        <taxon>Methanobacteriati</taxon>
        <taxon>Methanobacteriota</taxon>
        <taxon>Stenosarchaea group</taxon>
        <taxon>Halobacteria</taxon>
        <taxon>Halobacteriales</taxon>
        <taxon>Haloferacaceae</taxon>
        <taxon>Haloferax</taxon>
    </lineage>
</organism>
<feature type="transmembrane region" description="Helical" evidence="10">
    <location>
        <begin position="180"/>
        <end position="201"/>
    </location>
</feature>
<proteinExistence type="predicted"/>
<keyword evidence="2" id="KW-0813">Transport</keyword>
<gene>
    <name evidence="11" type="ORF">SAMN04488691_101548</name>
</gene>
<accession>A0A1H7HC32</accession>
<sequence length="507" mass="52768">MSFTRCLVGGVSLKTCRISTRHWNTIVVSGLPNPVRLLILGIGLALSRLGLVDRERAVRTTDLAWPRIVTGIARMSKNAVDVAMVGLASGTVAITGVGFAGPFWGLAFALGGGIAGGTIALVSQRYGADALHELGLAVRSSAFLTVVATLPVTAVFWMFPTELLSLLTDKPDAIRLGAEYLKIVGLGVPFAGLNLIGSRVLVGADDAYTAMTLRGSGAVINIGINAVLIFGLGLGVLGAALGTVLSNVVVTSAFVIGLSRGRLPGVGAFPVTIDPFGQFVDPGTLRDLVDIGLPVMGRGLVWTVAEFPMLAIVDSFGPDVVAAFVIARRIWGLMNTPGWGFGLASSSLVGQALGKDDERTAEIYGHEVIRFAVATYLVSALIVAVFARPIVLGFVDDPTSSAVPIAVNFVHVACLAVILQGVSGGSAGPLDASGDTRWTFGSQFVGMFLGSIPLAYIGSVTSLGLVGLYLAFVAETTIPATLNYYRFQTGTWKAVSRDYRPESPAGD</sequence>
<evidence type="ECO:0000256" key="8">
    <source>
        <dbReference type="ARBA" id="ARBA00023136"/>
    </source>
</evidence>
<feature type="transmembrane region" description="Helical" evidence="10">
    <location>
        <begin position="142"/>
        <end position="160"/>
    </location>
</feature>
<dbReference type="Pfam" id="PF01554">
    <property type="entry name" value="MatE"/>
    <property type="match status" value="2"/>
</dbReference>
<protein>
    <recommendedName>
        <fullName evidence="9">Multidrug-efflux transporter</fullName>
    </recommendedName>
</protein>
<dbReference type="AlphaFoldDB" id="A0A1H7HC32"/>
<evidence type="ECO:0000256" key="5">
    <source>
        <dbReference type="ARBA" id="ARBA00022692"/>
    </source>
</evidence>
<evidence type="ECO:0000256" key="10">
    <source>
        <dbReference type="SAM" id="Phobius"/>
    </source>
</evidence>
<dbReference type="PANTHER" id="PTHR43298:SF2">
    <property type="entry name" value="FMN_FAD EXPORTER YEEO-RELATED"/>
    <property type="match status" value="1"/>
</dbReference>
<dbReference type="NCBIfam" id="TIGR00797">
    <property type="entry name" value="matE"/>
    <property type="match status" value="1"/>
</dbReference>
<evidence type="ECO:0000256" key="9">
    <source>
        <dbReference type="ARBA" id="ARBA00031636"/>
    </source>
</evidence>
<evidence type="ECO:0000256" key="6">
    <source>
        <dbReference type="ARBA" id="ARBA00022989"/>
    </source>
</evidence>
<dbReference type="PANTHER" id="PTHR43298">
    <property type="entry name" value="MULTIDRUG RESISTANCE PROTEIN NORM-RELATED"/>
    <property type="match status" value="1"/>
</dbReference>
<comment type="subcellular location">
    <subcellularLocation>
        <location evidence="1">Cell membrane</location>
        <topology evidence="1">Multi-pass membrane protein</topology>
    </subcellularLocation>
</comment>
<dbReference type="InterPro" id="IPR002528">
    <property type="entry name" value="MATE_fam"/>
</dbReference>
<keyword evidence="3" id="KW-0050">Antiport</keyword>
<keyword evidence="7" id="KW-0406">Ion transport</keyword>
<feature type="transmembrane region" description="Helical" evidence="10">
    <location>
        <begin position="79"/>
        <end position="97"/>
    </location>
</feature>
<keyword evidence="6 10" id="KW-1133">Transmembrane helix</keyword>
<evidence type="ECO:0000313" key="12">
    <source>
        <dbReference type="Proteomes" id="UP000183894"/>
    </source>
</evidence>
<dbReference type="GO" id="GO:0042910">
    <property type="term" value="F:xenobiotic transmembrane transporter activity"/>
    <property type="evidence" value="ECO:0007669"/>
    <property type="project" value="InterPro"/>
</dbReference>
<name>A0A1H7HC32_HALLR</name>
<feature type="transmembrane region" description="Helical" evidence="10">
    <location>
        <begin position="213"/>
        <end position="233"/>
    </location>
</feature>
<dbReference type="Proteomes" id="UP000183894">
    <property type="component" value="Unassembled WGS sequence"/>
</dbReference>
<evidence type="ECO:0000256" key="2">
    <source>
        <dbReference type="ARBA" id="ARBA00022448"/>
    </source>
</evidence>
<reference evidence="11 12" key="1">
    <citation type="submission" date="2016-10" db="EMBL/GenBank/DDBJ databases">
        <authorList>
            <person name="de Groot N.N."/>
        </authorList>
    </citation>
    <scope>NUCLEOTIDE SEQUENCE [LARGE SCALE GENOMIC DNA]</scope>
    <source>
        <strain evidence="11 12">CDM_5</strain>
    </source>
</reference>
<feature type="transmembrane region" description="Helical" evidence="10">
    <location>
        <begin position="444"/>
        <end position="472"/>
    </location>
</feature>
<evidence type="ECO:0000256" key="7">
    <source>
        <dbReference type="ARBA" id="ARBA00023065"/>
    </source>
</evidence>
<evidence type="ECO:0000256" key="1">
    <source>
        <dbReference type="ARBA" id="ARBA00004651"/>
    </source>
</evidence>
<dbReference type="InterPro" id="IPR048279">
    <property type="entry name" value="MdtK-like"/>
</dbReference>
<dbReference type="InterPro" id="IPR050222">
    <property type="entry name" value="MATE_MdtK"/>
</dbReference>
<keyword evidence="8 10" id="KW-0472">Membrane</keyword>
<dbReference type="GO" id="GO:0006811">
    <property type="term" value="P:monoatomic ion transport"/>
    <property type="evidence" value="ECO:0007669"/>
    <property type="project" value="UniProtKB-KW"/>
</dbReference>
<feature type="transmembrane region" description="Helical" evidence="10">
    <location>
        <begin position="402"/>
        <end position="423"/>
    </location>
</feature>